<accession>A0A565AXZ3</accession>
<comment type="caution">
    <text evidence="1">The sequence shown here is derived from an EMBL/GenBank/DDBJ whole genome shotgun (WGS) entry which is preliminary data.</text>
</comment>
<keyword evidence="2" id="KW-1185">Reference proteome</keyword>
<evidence type="ECO:0000313" key="1">
    <source>
        <dbReference type="EMBL" id="VVA94278.1"/>
    </source>
</evidence>
<evidence type="ECO:0000313" key="2">
    <source>
        <dbReference type="Proteomes" id="UP000489600"/>
    </source>
</evidence>
<dbReference type="Proteomes" id="UP000489600">
    <property type="component" value="Unassembled WGS sequence"/>
</dbReference>
<sequence>MEIGFEDHNLEEPNQPLWEKRKKDAKALFTIQSALDEDMLSKISVVNTAHEAWEMLKQEYLGAQKIITVKL</sequence>
<reference evidence="1" key="1">
    <citation type="submission" date="2019-07" db="EMBL/GenBank/DDBJ databases">
        <authorList>
            <person name="Dittberner H."/>
        </authorList>
    </citation>
    <scope>NUCLEOTIDE SEQUENCE [LARGE SCALE GENOMIC DNA]</scope>
</reference>
<protein>
    <recommendedName>
        <fullName evidence="3">Zinc finger, CCHC-type</fullName>
    </recommendedName>
</protein>
<dbReference type="OrthoDB" id="8063676at2759"/>
<evidence type="ECO:0008006" key="3">
    <source>
        <dbReference type="Google" id="ProtNLM"/>
    </source>
</evidence>
<proteinExistence type="predicted"/>
<gene>
    <name evidence="1" type="ORF">ANE_LOCUS4723</name>
</gene>
<organism evidence="1 2">
    <name type="scientific">Arabis nemorensis</name>
    <dbReference type="NCBI Taxonomy" id="586526"/>
    <lineage>
        <taxon>Eukaryota</taxon>
        <taxon>Viridiplantae</taxon>
        <taxon>Streptophyta</taxon>
        <taxon>Embryophyta</taxon>
        <taxon>Tracheophyta</taxon>
        <taxon>Spermatophyta</taxon>
        <taxon>Magnoliopsida</taxon>
        <taxon>eudicotyledons</taxon>
        <taxon>Gunneridae</taxon>
        <taxon>Pentapetalae</taxon>
        <taxon>rosids</taxon>
        <taxon>malvids</taxon>
        <taxon>Brassicales</taxon>
        <taxon>Brassicaceae</taxon>
        <taxon>Arabideae</taxon>
        <taxon>Arabis</taxon>
    </lineage>
</organism>
<dbReference type="Pfam" id="PF14223">
    <property type="entry name" value="Retrotran_gag_2"/>
    <property type="match status" value="1"/>
</dbReference>
<name>A0A565AXZ3_9BRAS</name>
<dbReference type="EMBL" id="CABITT030000002">
    <property type="protein sequence ID" value="VVA94278.1"/>
    <property type="molecule type" value="Genomic_DNA"/>
</dbReference>
<dbReference type="AlphaFoldDB" id="A0A565AXZ3"/>